<dbReference type="AlphaFoldDB" id="A0A1G4KAB7"/>
<proteinExistence type="predicted"/>
<dbReference type="EMBL" id="LT598484">
    <property type="protein sequence ID" value="SCV01137.1"/>
    <property type="molecule type" value="Genomic_DNA"/>
</dbReference>
<dbReference type="Proteomes" id="UP000191144">
    <property type="component" value="Chromosome G"/>
</dbReference>
<evidence type="ECO:0000313" key="2">
    <source>
        <dbReference type="Proteomes" id="UP000191144"/>
    </source>
</evidence>
<protein>
    <submittedName>
        <fullName evidence="1">LAME_0G14290g1_1</fullName>
    </submittedName>
</protein>
<dbReference type="OrthoDB" id="4033014at2759"/>
<reference evidence="2" key="1">
    <citation type="submission" date="2016-03" db="EMBL/GenBank/DDBJ databases">
        <authorList>
            <person name="Devillers Hugo."/>
        </authorList>
    </citation>
    <scope>NUCLEOTIDE SEQUENCE [LARGE SCALE GENOMIC DNA]</scope>
</reference>
<keyword evidence="2" id="KW-1185">Reference proteome</keyword>
<gene>
    <name evidence="1" type="ORF">LAME_0G14290G</name>
</gene>
<name>A0A1G4KAB7_9SACH</name>
<accession>A0A1G4KAB7</accession>
<organism evidence="1 2">
    <name type="scientific">Lachancea meyersii CBS 8951</name>
    <dbReference type="NCBI Taxonomy" id="1266667"/>
    <lineage>
        <taxon>Eukaryota</taxon>
        <taxon>Fungi</taxon>
        <taxon>Dikarya</taxon>
        <taxon>Ascomycota</taxon>
        <taxon>Saccharomycotina</taxon>
        <taxon>Saccharomycetes</taxon>
        <taxon>Saccharomycetales</taxon>
        <taxon>Saccharomycetaceae</taxon>
        <taxon>Lachancea</taxon>
    </lineage>
</organism>
<evidence type="ECO:0000313" key="1">
    <source>
        <dbReference type="EMBL" id="SCV01137.1"/>
    </source>
</evidence>
<sequence>MEVVLSPLILVQANQLLEAQRLLEDKTRLLPCLLLFGERTSSHIDLQYGLDLPVLESKGAVSYQSDALHKRVELLKSVFPQLKAFGVMFVSEGLNRTCNVKGILDELTKEGPNMSYYFTYNVLTENFELHCYHIEQPRLRIPFRLANNDTLLAAINSSQQSKPKLDDGNEYEKQADFNKKLIPRIDKIISYLESTPVADSILRKVNLLILQLKKAPTADIEQQVTEKEMELQVLNIICNQWETRQVLDRSQP</sequence>